<keyword evidence="1" id="KW-1133">Transmembrane helix</keyword>
<reference evidence="2" key="1">
    <citation type="submission" date="2020-05" db="EMBL/GenBank/DDBJ databases">
        <authorList>
            <person name="Chiriac C."/>
            <person name="Salcher M."/>
            <person name="Ghai R."/>
            <person name="Kavagutti S V."/>
        </authorList>
    </citation>
    <scope>NUCLEOTIDE SEQUENCE</scope>
</reference>
<proteinExistence type="predicted"/>
<dbReference type="GO" id="GO:0016020">
    <property type="term" value="C:membrane"/>
    <property type="evidence" value="ECO:0007669"/>
    <property type="project" value="InterPro"/>
</dbReference>
<dbReference type="EMBL" id="CAFBMZ010000041">
    <property type="protein sequence ID" value="CAB4926518.1"/>
    <property type="molecule type" value="Genomic_DNA"/>
</dbReference>
<dbReference type="AlphaFoldDB" id="A0A6J7I6D4"/>
<dbReference type="InterPro" id="IPR003425">
    <property type="entry name" value="CCB3/YggT"/>
</dbReference>
<evidence type="ECO:0000313" key="2">
    <source>
        <dbReference type="EMBL" id="CAB4926518.1"/>
    </source>
</evidence>
<keyword evidence="1" id="KW-0812">Transmembrane</keyword>
<feature type="transmembrane region" description="Helical" evidence="1">
    <location>
        <begin position="6"/>
        <end position="27"/>
    </location>
</feature>
<accession>A0A6J7I6D4</accession>
<feature type="transmembrane region" description="Helical" evidence="1">
    <location>
        <begin position="65"/>
        <end position="90"/>
    </location>
</feature>
<protein>
    <submittedName>
        <fullName evidence="2">Unannotated protein</fullName>
    </submittedName>
</protein>
<sequence length="91" mass="10392">MDIRSIVVALLNLFLLSLLARLILDYVQMLARNFRPKGIALYFVEAIYTITDQPMRFVRQYIPPVRIGAVSIDMSFIVIFFGVNLLIGLIS</sequence>
<organism evidence="2">
    <name type="scientific">freshwater metagenome</name>
    <dbReference type="NCBI Taxonomy" id="449393"/>
    <lineage>
        <taxon>unclassified sequences</taxon>
        <taxon>metagenomes</taxon>
        <taxon>ecological metagenomes</taxon>
    </lineage>
</organism>
<name>A0A6J7I6D4_9ZZZZ</name>
<dbReference type="Pfam" id="PF02325">
    <property type="entry name" value="CCB3_YggT"/>
    <property type="match status" value="1"/>
</dbReference>
<gene>
    <name evidence="2" type="ORF">UFOPK3684_00716</name>
</gene>
<keyword evidence="1" id="KW-0472">Membrane</keyword>
<evidence type="ECO:0000256" key="1">
    <source>
        <dbReference type="SAM" id="Phobius"/>
    </source>
</evidence>